<evidence type="ECO:0000256" key="4">
    <source>
        <dbReference type="ARBA" id="ARBA00023014"/>
    </source>
</evidence>
<dbReference type="PANTHER" id="PTHR43661:SF3">
    <property type="entry name" value="D-XYLONATE DEHYDRATASE YAGF-RELATED"/>
    <property type="match status" value="1"/>
</dbReference>
<gene>
    <name evidence="7" type="ORF">S12H4_56338</name>
</gene>
<dbReference type="AlphaFoldDB" id="X1W390"/>
<evidence type="ECO:0000256" key="5">
    <source>
        <dbReference type="ARBA" id="ARBA00023239"/>
    </source>
</evidence>
<keyword evidence="2" id="KW-0479">Metal-binding</keyword>
<proteinExistence type="inferred from homology"/>
<dbReference type="GO" id="GO:0016836">
    <property type="term" value="F:hydro-lyase activity"/>
    <property type="evidence" value="ECO:0007669"/>
    <property type="project" value="UniProtKB-ARBA"/>
</dbReference>
<keyword evidence="4" id="KW-0411">Iron-sulfur</keyword>
<evidence type="ECO:0000256" key="3">
    <source>
        <dbReference type="ARBA" id="ARBA00023004"/>
    </source>
</evidence>
<evidence type="ECO:0000256" key="1">
    <source>
        <dbReference type="ARBA" id="ARBA00006486"/>
    </source>
</evidence>
<dbReference type="SUPFAM" id="SSF52016">
    <property type="entry name" value="LeuD/IlvD-like"/>
    <property type="match status" value="1"/>
</dbReference>
<dbReference type="GO" id="GO:0005829">
    <property type="term" value="C:cytosol"/>
    <property type="evidence" value="ECO:0007669"/>
    <property type="project" value="TreeGrafter"/>
</dbReference>
<name>X1W390_9ZZZZ</name>
<protein>
    <recommendedName>
        <fullName evidence="6">Dihydroxy-acid/6-phosphogluconate dehydratase C-terminal domain-containing protein</fullName>
    </recommendedName>
</protein>
<dbReference type="PANTHER" id="PTHR43661">
    <property type="entry name" value="D-XYLONATE DEHYDRATASE"/>
    <property type="match status" value="1"/>
</dbReference>
<organism evidence="7">
    <name type="scientific">marine sediment metagenome</name>
    <dbReference type="NCBI Taxonomy" id="412755"/>
    <lineage>
        <taxon>unclassified sequences</taxon>
        <taxon>metagenomes</taxon>
        <taxon>ecological metagenomes</taxon>
    </lineage>
</organism>
<dbReference type="Pfam" id="PF24877">
    <property type="entry name" value="ILV_EDD_C"/>
    <property type="match status" value="1"/>
</dbReference>
<reference evidence="7" key="1">
    <citation type="journal article" date="2014" name="Front. Microbiol.">
        <title>High frequency of phylogenetically diverse reductive dehalogenase-homologous genes in deep subseafloor sedimentary metagenomes.</title>
        <authorList>
            <person name="Kawai M."/>
            <person name="Futagami T."/>
            <person name="Toyoda A."/>
            <person name="Takaki Y."/>
            <person name="Nishi S."/>
            <person name="Hori S."/>
            <person name="Arai W."/>
            <person name="Tsubouchi T."/>
            <person name="Morono Y."/>
            <person name="Uchiyama I."/>
            <person name="Ito T."/>
            <person name="Fujiyama A."/>
            <person name="Inagaki F."/>
            <person name="Takami H."/>
        </authorList>
    </citation>
    <scope>NUCLEOTIDE SEQUENCE</scope>
    <source>
        <strain evidence="7">Expedition CK06-06</strain>
    </source>
</reference>
<accession>X1W390</accession>
<keyword evidence="3" id="KW-0408">Iron</keyword>
<evidence type="ECO:0000313" key="7">
    <source>
        <dbReference type="EMBL" id="GAJ25040.1"/>
    </source>
</evidence>
<dbReference type="GO" id="GO:0051536">
    <property type="term" value="F:iron-sulfur cluster binding"/>
    <property type="evidence" value="ECO:0007669"/>
    <property type="project" value="UniProtKB-KW"/>
</dbReference>
<dbReference type="EMBL" id="BARW01036266">
    <property type="protein sequence ID" value="GAJ25040.1"/>
    <property type="molecule type" value="Genomic_DNA"/>
</dbReference>
<evidence type="ECO:0000256" key="2">
    <source>
        <dbReference type="ARBA" id="ARBA00022723"/>
    </source>
</evidence>
<dbReference type="Gene3D" id="3.50.30.80">
    <property type="entry name" value="IlvD/EDD C-terminal domain-like"/>
    <property type="match status" value="1"/>
</dbReference>
<feature type="non-terminal residue" evidence="7">
    <location>
        <position position="1"/>
    </location>
</feature>
<dbReference type="InterPro" id="IPR042096">
    <property type="entry name" value="Dihydro-acid_dehy_C"/>
</dbReference>
<keyword evidence="5" id="KW-0456">Lyase</keyword>
<dbReference type="InterPro" id="IPR056740">
    <property type="entry name" value="ILV_EDD_C"/>
</dbReference>
<sequence>EGGIAVLTGSLAPQGAVVKQSAVSEKMKNFRGKARVFDSEEEAVKSIYEGRIREGEVIVIRYEGPQGGPGMREMLSPTAALVGMGLTESAFLITDGRFSGGTRGSCIGHICPEAQVGGPIALLQDGDEIIIDIRERLLNINLSEEELKKRRENWKKPPSGVKEGYLARYSRLVGPASQGARLK</sequence>
<dbReference type="GO" id="GO:0046872">
    <property type="term" value="F:metal ion binding"/>
    <property type="evidence" value="ECO:0007669"/>
    <property type="project" value="UniProtKB-KW"/>
</dbReference>
<comment type="similarity">
    <text evidence="1">Belongs to the IlvD/Edd family.</text>
</comment>
<feature type="domain" description="Dihydroxy-acid/6-phosphogluconate dehydratase C-terminal" evidence="6">
    <location>
        <begin position="1"/>
        <end position="180"/>
    </location>
</feature>
<comment type="caution">
    <text evidence="7">The sequence shown here is derived from an EMBL/GenBank/DDBJ whole genome shotgun (WGS) entry which is preliminary data.</text>
</comment>
<dbReference type="FunFam" id="3.50.30.80:FF:000001">
    <property type="entry name" value="Dihydroxy-acid dehydratase"/>
    <property type="match status" value="1"/>
</dbReference>
<evidence type="ECO:0000259" key="6">
    <source>
        <dbReference type="Pfam" id="PF24877"/>
    </source>
</evidence>